<evidence type="ECO:0000313" key="2">
    <source>
        <dbReference type="EMBL" id="KAL2282154.1"/>
    </source>
</evidence>
<sequence length="67" mass="7467">MAQARPSRPQKVQPRNIKTCQVDGNNLLDSMLCFLGCSAPWQENNNNEPSDHHFSTDRQDGITVLAA</sequence>
<feature type="region of interest" description="Disordered" evidence="1">
    <location>
        <begin position="44"/>
        <end position="67"/>
    </location>
</feature>
<accession>A0ABR4EIA3</accession>
<reference evidence="2 3" key="1">
    <citation type="submission" date="2024-03" db="EMBL/GenBank/DDBJ databases">
        <title>A high-quality draft genome sequence of Diaporthe vaccinii, a causative agent of upright dieback and viscid rot disease in cranberry plants.</title>
        <authorList>
            <person name="Sarrasin M."/>
            <person name="Lang B.F."/>
            <person name="Burger G."/>
        </authorList>
    </citation>
    <scope>NUCLEOTIDE SEQUENCE [LARGE SCALE GENOMIC DNA]</scope>
    <source>
        <strain evidence="2 3">IS7</strain>
    </source>
</reference>
<evidence type="ECO:0000256" key="1">
    <source>
        <dbReference type="SAM" id="MobiDB-lite"/>
    </source>
</evidence>
<organism evidence="2 3">
    <name type="scientific">Diaporthe vaccinii</name>
    <dbReference type="NCBI Taxonomy" id="105482"/>
    <lineage>
        <taxon>Eukaryota</taxon>
        <taxon>Fungi</taxon>
        <taxon>Dikarya</taxon>
        <taxon>Ascomycota</taxon>
        <taxon>Pezizomycotina</taxon>
        <taxon>Sordariomycetes</taxon>
        <taxon>Sordariomycetidae</taxon>
        <taxon>Diaporthales</taxon>
        <taxon>Diaporthaceae</taxon>
        <taxon>Diaporthe</taxon>
        <taxon>Diaporthe eres species complex</taxon>
    </lineage>
</organism>
<protein>
    <submittedName>
        <fullName evidence="2">Uncharacterized protein</fullName>
    </submittedName>
</protein>
<name>A0ABR4EIA3_9PEZI</name>
<comment type="caution">
    <text evidence="2">The sequence shown here is derived from an EMBL/GenBank/DDBJ whole genome shotgun (WGS) entry which is preliminary data.</text>
</comment>
<evidence type="ECO:0000313" key="3">
    <source>
        <dbReference type="Proteomes" id="UP001600888"/>
    </source>
</evidence>
<feature type="compositionally biased region" description="Basic and acidic residues" evidence="1">
    <location>
        <begin position="49"/>
        <end position="60"/>
    </location>
</feature>
<dbReference type="Proteomes" id="UP001600888">
    <property type="component" value="Unassembled WGS sequence"/>
</dbReference>
<keyword evidence="3" id="KW-1185">Reference proteome</keyword>
<dbReference type="EMBL" id="JBAWTH010000052">
    <property type="protein sequence ID" value="KAL2282154.1"/>
    <property type="molecule type" value="Genomic_DNA"/>
</dbReference>
<gene>
    <name evidence="2" type="ORF">FJTKL_11194</name>
</gene>
<proteinExistence type="predicted"/>